<feature type="coiled-coil region" evidence="1">
    <location>
        <begin position="132"/>
        <end position="159"/>
    </location>
</feature>
<evidence type="ECO:0000313" key="3">
    <source>
        <dbReference type="Proteomes" id="UP001174909"/>
    </source>
</evidence>
<keyword evidence="1" id="KW-0175">Coiled coil</keyword>
<sequence length="178" mass="20920">MRTQLEAVGREGERGERQREEYVAKMAALRRRVSQAEENTSAYQELARLLAKKQKWSRRRVVCLVYVGAGYLHGEGLEILSGERKRRMQESIIAVETECALVDEDASEIKGRQKREGEQEEQRWKREVEVGRRRQQAQVTRLRRQLQEAQSRRRQWARQVSSLHTTISMLRGKLEDLS</sequence>
<organism evidence="2 3">
    <name type="scientific">Geodia barretti</name>
    <name type="common">Barrett's horny sponge</name>
    <dbReference type="NCBI Taxonomy" id="519541"/>
    <lineage>
        <taxon>Eukaryota</taxon>
        <taxon>Metazoa</taxon>
        <taxon>Porifera</taxon>
        <taxon>Demospongiae</taxon>
        <taxon>Heteroscleromorpha</taxon>
        <taxon>Tetractinellida</taxon>
        <taxon>Astrophorina</taxon>
        <taxon>Geodiidae</taxon>
        <taxon>Geodia</taxon>
    </lineage>
</organism>
<name>A0AA35TDF6_GEOBA</name>
<keyword evidence="3" id="KW-1185">Reference proteome</keyword>
<reference evidence="2" key="1">
    <citation type="submission" date="2023-03" db="EMBL/GenBank/DDBJ databases">
        <authorList>
            <person name="Steffen K."/>
            <person name="Cardenas P."/>
        </authorList>
    </citation>
    <scope>NUCLEOTIDE SEQUENCE</scope>
</reference>
<evidence type="ECO:0000313" key="2">
    <source>
        <dbReference type="EMBL" id="CAI8045887.1"/>
    </source>
</evidence>
<dbReference type="AlphaFoldDB" id="A0AA35TDF6"/>
<dbReference type="Proteomes" id="UP001174909">
    <property type="component" value="Unassembled WGS sequence"/>
</dbReference>
<protein>
    <submittedName>
        <fullName evidence="2">Uncharacterized protein</fullName>
    </submittedName>
</protein>
<feature type="coiled-coil region" evidence="1">
    <location>
        <begin position="19"/>
        <end position="46"/>
    </location>
</feature>
<gene>
    <name evidence="2" type="ORF">GBAR_LOCUS25368</name>
</gene>
<accession>A0AA35TDF6</accession>
<evidence type="ECO:0000256" key="1">
    <source>
        <dbReference type="SAM" id="Coils"/>
    </source>
</evidence>
<dbReference type="EMBL" id="CASHTH010003509">
    <property type="protein sequence ID" value="CAI8045887.1"/>
    <property type="molecule type" value="Genomic_DNA"/>
</dbReference>
<comment type="caution">
    <text evidence="2">The sequence shown here is derived from an EMBL/GenBank/DDBJ whole genome shotgun (WGS) entry which is preliminary data.</text>
</comment>
<proteinExistence type="predicted"/>